<proteinExistence type="predicted"/>
<organism evidence="2 3">
    <name type="scientific">Trifolium medium</name>
    <dbReference type="NCBI Taxonomy" id="97028"/>
    <lineage>
        <taxon>Eukaryota</taxon>
        <taxon>Viridiplantae</taxon>
        <taxon>Streptophyta</taxon>
        <taxon>Embryophyta</taxon>
        <taxon>Tracheophyta</taxon>
        <taxon>Spermatophyta</taxon>
        <taxon>Magnoliopsida</taxon>
        <taxon>eudicotyledons</taxon>
        <taxon>Gunneridae</taxon>
        <taxon>Pentapetalae</taxon>
        <taxon>rosids</taxon>
        <taxon>fabids</taxon>
        <taxon>Fabales</taxon>
        <taxon>Fabaceae</taxon>
        <taxon>Papilionoideae</taxon>
        <taxon>50 kb inversion clade</taxon>
        <taxon>NPAAA clade</taxon>
        <taxon>Hologalegina</taxon>
        <taxon>IRL clade</taxon>
        <taxon>Trifolieae</taxon>
        <taxon>Trifolium</taxon>
    </lineage>
</organism>
<feature type="region of interest" description="Disordered" evidence="1">
    <location>
        <begin position="84"/>
        <end position="110"/>
    </location>
</feature>
<evidence type="ECO:0008006" key="4">
    <source>
        <dbReference type="Google" id="ProtNLM"/>
    </source>
</evidence>
<dbReference type="EMBL" id="LXQA010033252">
    <property type="protein sequence ID" value="MCH96786.1"/>
    <property type="molecule type" value="Genomic_DNA"/>
</dbReference>
<sequence length="110" mass="12727">MSLRPDKSQWIVTSWVLSIKEDVYVANKHNLHGEPYGFVRFSNVRDVTKLTKALDAVCFGHYRVCAIVARFDRHDAMVGRRLRTEKGNTKDGGEGFVREEENHRTREGYT</sequence>
<protein>
    <recommendedName>
        <fullName evidence="4">RRM domain-containing protein</fullName>
    </recommendedName>
</protein>
<dbReference type="Proteomes" id="UP000265520">
    <property type="component" value="Unassembled WGS sequence"/>
</dbReference>
<reference evidence="2 3" key="1">
    <citation type="journal article" date="2018" name="Front. Plant Sci.">
        <title>Red Clover (Trifolium pratense) and Zigzag Clover (T. medium) - A Picture of Genomic Similarities and Differences.</title>
        <authorList>
            <person name="Dluhosova J."/>
            <person name="Istvanek J."/>
            <person name="Nedelnik J."/>
            <person name="Repkova J."/>
        </authorList>
    </citation>
    <scope>NUCLEOTIDE SEQUENCE [LARGE SCALE GENOMIC DNA]</scope>
    <source>
        <strain evidence="3">cv. 10/8</strain>
        <tissue evidence="2">Leaf</tissue>
    </source>
</reference>
<name>A0A392NAB5_9FABA</name>
<gene>
    <name evidence="2" type="ORF">A2U01_0017775</name>
</gene>
<accession>A0A392NAB5</accession>
<comment type="caution">
    <text evidence="2">The sequence shown here is derived from an EMBL/GenBank/DDBJ whole genome shotgun (WGS) entry which is preliminary data.</text>
</comment>
<evidence type="ECO:0000256" key="1">
    <source>
        <dbReference type="SAM" id="MobiDB-lite"/>
    </source>
</evidence>
<keyword evidence="3" id="KW-1185">Reference proteome</keyword>
<evidence type="ECO:0000313" key="3">
    <source>
        <dbReference type="Proteomes" id="UP000265520"/>
    </source>
</evidence>
<dbReference type="AlphaFoldDB" id="A0A392NAB5"/>
<evidence type="ECO:0000313" key="2">
    <source>
        <dbReference type="EMBL" id="MCH96786.1"/>
    </source>
</evidence>